<organism evidence="2 3">
    <name type="scientific">Gregarina niphandrodes</name>
    <name type="common">Septate eugregarine</name>
    <dbReference type="NCBI Taxonomy" id="110365"/>
    <lineage>
        <taxon>Eukaryota</taxon>
        <taxon>Sar</taxon>
        <taxon>Alveolata</taxon>
        <taxon>Apicomplexa</taxon>
        <taxon>Conoidasida</taxon>
        <taxon>Gregarinasina</taxon>
        <taxon>Eugregarinorida</taxon>
        <taxon>Gregarinidae</taxon>
        <taxon>Gregarina</taxon>
    </lineage>
</organism>
<dbReference type="GeneID" id="22910691"/>
<keyword evidence="3" id="KW-1185">Reference proteome</keyword>
<dbReference type="AlphaFoldDB" id="A0A023BCT8"/>
<dbReference type="VEuPathDB" id="CryptoDB:GNI_011760"/>
<reference evidence="2" key="1">
    <citation type="submission" date="2013-12" db="EMBL/GenBank/DDBJ databases">
        <authorList>
            <person name="Omoto C.K."/>
            <person name="Sibley D."/>
            <person name="Venepally P."/>
            <person name="Hadjithomas M."/>
            <person name="Karamycheva S."/>
            <person name="Brunk B."/>
            <person name="Roos D."/>
            <person name="Caler E."/>
            <person name="Lorenzi H."/>
        </authorList>
    </citation>
    <scope>NUCLEOTIDE SEQUENCE</scope>
</reference>
<sequence>MAALYLLTTYDVPLMEFVAWSLKERAFILNKPNAVMEHAWKFGILQDHSLTQLKEHLEGHSGVPQLGASPMKHLAATDLATPPANHAFLDLPSGGAFTTTGRRTDSRRPCRRVRIKGELGITSDDSLGTTAATSNTCALDSNTCAIGSDTCALISEPTDNTTLETTGCNSGGPGHGGLAHGGPGHGSDHLLRRAADMTPVASDAAGHDRRRRRPVGVLSSEKAVKRTAELPTRKRGSSRRIPEKENVTECPECGRRGQSIFDPSISDREGHVWQYFYCRNMLCPKGRSCNRYIGWAIRPVDR</sequence>
<comment type="caution">
    <text evidence="2">The sequence shown here is derived from an EMBL/GenBank/DDBJ whole genome shotgun (WGS) entry which is preliminary data.</text>
</comment>
<dbReference type="RefSeq" id="XP_011128827.1">
    <property type="nucleotide sequence ID" value="XM_011130525.1"/>
</dbReference>
<dbReference type="Proteomes" id="UP000019763">
    <property type="component" value="Unassembled WGS sequence"/>
</dbReference>
<accession>A0A023BCT8</accession>
<evidence type="ECO:0000256" key="1">
    <source>
        <dbReference type="SAM" id="MobiDB-lite"/>
    </source>
</evidence>
<dbReference type="EMBL" id="AFNH02000087">
    <property type="protein sequence ID" value="EZG85431.1"/>
    <property type="molecule type" value="Genomic_DNA"/>
</dbReference>
<feature type="region of interest" description="Disordered" evidence="1">
    <location>
        <begin position="199"/>
        <end position="218"/>
    </location>
</feature>
<protein>
    <submittedName>
        <fullName evidence="2">Uncharacterized protein</fullName>
    </submittedName>
</protein>
<evidence type="ECO:0000313" key="3">
    <source>
        <dbReference type="Proteomes" id="UP000019763"/>
    </source>
</evidence>
<feature type="region of interest" description="Disordered" evidence="1">
    <location>
        <begin position="224"/>
        <end position="248"/>
    </location>
</feature>
<gene>
    <name evidence="2" type="ORF">GNI_011760</name>
</gene>
<evidence type="ECO:0000313" key="2">
    <source>
        <dbReference type="EMBL" id="EZG85431.1"/>
    </source>
</evidence>
<proteinExistence type="predicted"/>
<name>A0A023BCT8_GRENI</name>